<dbReference type="EC" id="4.7.1.1" evidence="2"/>
<dbReference type="OrthoDB" id="184300at2157"/>
<dbReference type="HOGENOM" id="CLU_063386_0_0_2"/>
<dbReference type="RefSeq" id="WP_015408928.1">
    <property type="nucleotide sequence ID" value="NC_020388.1"/>
</dbReference>
<dbReference type="KEGG" id="nmo:Nmlp_1919"/>
<name>M1XPY7_NATM8</name>
<dbReference type="Proteomes" id="UP000011867">
    <property type="component" value="Chromosome"/>
</dbReference>
<dbReference type="SFLD" id="SFLDS00033">
    <property type="entry name" value="Radical_SAM_Phosphonate_Metabo"/>
    <property type="match status" value="1"/>
</dbReference>
<dbReference type="EMBL" id="HF582854">
    <property type="protein sequence ID" value="CCQ36107.1"/>
    <property type="molecule type" value="Genomic_DNA"/>
</dbReference>
<dbReference type="Pfam" id="PF06007">
    <property type="entry name" value="PhnJ"/>
    <property type="match status" value="1"/>
</dbReference>
<reference evidence="2 3" key="1">
    <citation type="journal article" date="2013" name="Genome Announc.">
        <title>Genome of the haloarchaeon Natronomonas moolapensis, a neutrophilic member of a previously haloalkaliphilic genus.</title>
        <authorList>
            <person name="Dyall-Smith M.L."/>
            <person name="Pfeiffer F."/>
            <person name="Oberwinkler T."/>
            <person name="Klee K."/>
            <person name="Rampp M."/>
            <person name="Palm P."/>
            <person name="Gross K."/>
            <person name="Schuster S.C."/>
            <person name="Oesterhelt D."/>
        </authorList>
    </citation>
    <scope>NUCLEOTIDE SEQUENCE [LARGE SCALE GENOMIC DNA]</scope>
    <source>
        <strain evidence="3">DSM 18674 / JCM 14361 / 8.8.11</strain>
    </source>
</reference>
<evidence type="ECO:0000313" key="2">
    <source>
        <dbReference type="EMBL" id="CCQ36107.1"/>
    </source>
</evidence>
<feature type="compositionally biased region" description="Basic and acidic residues" evidence="1">
    <location>
        <begin position="300"/>
        <end position="315"/>
    </location>
</feature>
<organism evidence="2 3">
    <name type="scientific">Natronomonas moolapensis (strain DSM 18674 / CECT 7526 / JCM 14361 / 8.8.11)</name>
    <dbReference type="NCBI Taxonomy" id="268739"/>
    <lineage>
        <taxon>Archaea</taxon>
        <taxon>Methanobacteriati</taxon>
        <taxon>Methanobacteriota</taxon>
        <taxon>Stenosarchaea group</taxon>
        <taxon>Halobacteria</taxon>
        <taxon>Halobacteriales</taxon>
        <taxon>Natronomonadaceae</taxon>
        <taxon>Natronomonas</taxon>
    </lineage>
</organism>
<dbReference type="GeneID" id="14652945"/>
<keyword evidence="2" id="KW-0456">Lyase</keyword>
<gene>
    <name evidence="2" type="primary">phnJ</name>
    <name evidence="2" type="ordered locus">Nmlp_1919</name>
</gene>
<dbReference type="GO" id="GO:0019700">
    <property type="term" value="P:organic phosphonate catabolic process"/>
    <property type="evidence" value="ECO:0007669"/>
    <property type="project" value="InterPro"/>
</dbReference>
<proteinExistence type="predicted"/>
<dbReference type="InterPro" id="IPR010306">
    <property type="entry name" value="PhnJ"/>
</dbReference>
<feature type="region of interest" description="Disordered" evidence="1">
    <location>
        <begin position="300"/>
        <end position="349"/>
    </location>
</feature>
<protein>
    <submittedName>
        <fullName evidence="2">Alpha-D-ribose 1-methylphosphonate 5-phosphate C-P lyase</fullName>
        <ecNumber evidence="2">4.7.1.1</ecNumber>
    </submittedName>
</protein>
<accession>M1XPY7</accession>
<dbReference type="STRING" id="268739.Nmlp_1919"/>
<dbReference type="GO" id="GO:0051539">
    <property type="term" value="F:4 iron, 4 sulfur cluster binding"/>
    <property type="evidence" value="ECO:0007669"/>
    <property type="project" value="InterPro"/>
</dbReference>
<evidence type="ECO:0000256" key="1">
    <source>
        <dbReference type="SAM" id="MobiDB-lite"/>
    </source>
</evidence>
<dbReference type="GO" id="GO:0098848">
    <property type="term" value="F:alpha-D-ribose 1-methylphosphonate 5-phosphate C-P-lyase activity"/>
    <property type="evidence" value="ECO:0007669"/>
    <property type="project" value="UniProtKB-EC"/>
</dbReference>
<dbReference type="AlphaFoldDB" id="M1XPY7"/>
<dbReference type="eggNOG" id="arCOG11573">
    <property type="taxonomic scope" value="Archaea"/>
</dbReference>
<sequence>MTDERAVGSVSDAESVEDILDGVRDEGLAGYNYAYLDEHTKREVRRGVLKAIALPGHQVPFASREMPLARGWGTGGIQTSLSLLGPEDTFKVIDQGSDESVNAANIRRLATRTADVETTTDATEASVIQTRHRIPEEVLDDEQILVLQVPITDPLRRVDGSDDANRRRHAHGNYSKMWVALYENVVEYGEIKLSSRYPVLVDDRYLMDPSPIPRWDVSKLDDADNLFLFAAGREARMYAVPPHTDVEPLAFEDRQFQVERFPEQACEYCGSEDTFLTEVETDDGSRRYACNDTAFCEKRQADSELSKAHHREGTDHAWGPPTDPDVPYETDGDREERRPTADASGGEGK</sequence>
<keyword evidence="3" id="KW-1185">Reference proteome</keyword>
<evidence type="ECO:0000313" key="3">
    <source>
        <dbReference type="Proteomes" id="UP000011867"/>
    </source>
</evidence>
<dbReference type="SFLD" id="SFLDF00379">
    <property type="entry name" value="Phosphonate_metabolism_(PhnJ)"/>
    <property type="match status" value="1"/>
</dbReference>
<dbReference type="SFLD" id="SFLDG01115">
    <property type="entry name" value="Phosphonate_metabolism_(PhnJ)"/>
    <property type="match status" value="1"/>
</dbReference>